<dbReference type="OrthoDB" id="1920929at2759"/>
<evidence type="ECO:0000313" key="1">
    <source>
        <dbReference type="EMBL" id="KAI5069456.1"/>
    </source>
</evidence>
<accession>A0A9D4UKB2</accession>
<organism evidence="1 2">
    <name type="scientific">Adiantum capillus-veneris</name>
    <name type="common">Maidenhair fern</name>
    <dbReference type="NCBI Taxonomy" id="13818"/>
    <lineage>
        <taxon>Eukaryota</taxon>
        <taxon>Viridiplantae</taxon>
        <taxon>Streptophyta</taxon>
        <taxon>Embryophyta</taxon>
        <taxon>Tracheophyta</taxon>
        <taxon>Polypodiopsida</taxon>
        <taxon>Polypodiidae</taxon>
        <taxon>Polypodiales</taxon>
        <taxon>Pteridineae</taxon>
        <taxon>Pteridaceae</taxon>
        <taxon>Vittarioideae</taxon>
        <taxon>Adiantum</taxon>
    </lineage>
</organism>
<name>A0A9D4UKB2_ADICA</name>
<dbReference type="Proteomes" id="UP000886520">
    <property type="component" value="Chromosome 15"/>
</dbReference>
<comment type="caution">
    <text evidence="1">The sequence shown here is derived from an EMBL/GenBank/DDBJ whole genome shotgun (WGS) entry which is preliminary data.</text>
</comment>
<sequence>MVKHLEFRGVIGFASPEMVFKLLYEDDGFTKFYHKEVNEDENASATSWTNANGYRYRTVTFKPHFSNVPTSLQYILGGDLSPVTEIQECRSAENTFIIHSKLEVRLPGNVTAISSGDTILSPLGTRCEIVVKLTLELQTWYFQEWLENYAESVAMVAFKRWLKIARGFCKRMVGMKEERLPEEGDMNSGANDLPKENDLSFDATQLEEEETEPMFQNCREAPATSPCQTRTTRFWLIRVIWRQFCATFWRNYGKLMTAAKEVLLVRQSNFLLEAWTTFGLGIAAGVMSPSRSSAGDEAA</sequence>
<reference evidence="1" key="1">
    <citation type="submission" date="2021-01" db="EMBL/GenBank/DDBJ databases">
        <title>Adiantum capillus-veneris genome.</title>
        <authorList>
            <person name="Fang Y."/>
            <person name="Liao Q."/>
        </authorList>
    </citation>
    <scope>NUCLEOTIDE SEQUENCE</scope>
    <source>
        <strain evidence="1">H3</strain>
        <tissue evidence="1">Leaf</tissue>
    </source>
</reference>
<keyword evidence="2" id="KW-1185">Reference proteome</keyword>
<gene>
    <name evidence="1" type="ORF">GOP47_0015757</name>
</gene>
<proteinExistence type="predicted"/>
<evidence type="ECO:0000313" key="2">
    <source>
        <dbReference type="Proteomes" id="UP000886520"/>
    </source>
</evidence>
<evidence type="ECO:0008006" key="3">
    <source>
        <dbReference type="Google" id="ProtNLM"/>
    </source>
</evidence>
<dbReference type="AlphaFoldDB" id="A0A9D4UKB2"/>
<dbReference type="EMBL" id="JABFUD020000015">
    <property type="protein sequence ID" value="KAI5069456.1"/>
    <property type="molecule type" value="Genomic_DNA"/>
</dbReference>
<protein>
    <recommendedName>
        <fullName evidence="3">VASt domain-containing protein</fullName>
    </recommendedName>
</protein>